<dbReference type="AlphaFoldDB" id="A0A7C0U6S0"/>
<evidence type="ECO:0000313" key="3">
    <source>
        <dbReference type="EMBL" id="HDD53123.1"/>
    </source>
</evidence>
<reference evidence="3" key="1">
    <citation type="journal article" date="2020" name="mSystems">
        <title>Genome- and Community-Level Interaction Insights into Carbon Utilization and Element Cycling Functions of Hydrothermarchaeota in Hydrothermal Sediment.</title>
        <authorList>
            <person name="Zhou Z."/>
            <person name="Liu Y."/>
            <person name="Xu W."/>
            <person name="Pan J."/>
            <person name="Luo Z.H."/>
            <person name="Li M."/>
        </authorList>
    </citation>
    <scope>NUCLEOTIDE SEQUENCE [LARGE SCALE GENOMIC DNA]</scope>
    <source>
        <strain evidence="3">HyVt-115</strain>
    </source>
</reference>
<gene>
    <name evidence="3" type="ORF">ENF32_03530</name>
</gene>
<sequence>MNIRLGLCSILTVVLLVGAAWAAETLKPQRPKGIYSFDIKASSEALVKKLEERFTFPTAMVVMVREGEVLIRAPEGIPLGLEVTVYRPGKPIVDKETGKTYPGFDTPVALVQVVRREGKLYLAQVVQAWGKIEKRYKVEPPQMIYVRVTPPKVEEDVKVDPKELATVLDFALGESLFFRLLGPNEALPPHAYGIVLHPVVTSAGTLPVLGCYVDSLVTKRSLFALQESVKLVKTASYAEIMKKRTLMETGEWEGYQAALASRVFKEKFYSVAVADVDGDGENEIILLGDKSLNIYKLKDKEFQKKYVYKLPIYGAHAHRYLRVDVADINGNGRPEIFVTSVVENIFSGSGFISPYLASMVLELHGKKFKVLQKKMPYYLMVVHPSVGDRPPVLLAQKMGEYEPFEGPVLQLVWKSGKYVKAPKPTYSFISKLDHLYGLTWDDFNLDDRLEVALLDKDNYLTVYSTRGKPLWESPDSLGVVKYDFFYQTPRFPKAPAMKNFDPEEVAKKRYIPRRLVTAYLEGEGKVSIFTVVNDIPSFVLAGIKLEAPWRGVNGRVIKLAFVGSGKAYGAYFDILWESPKFKDLYAQDLALGDVNGDGVLDVVFLSYNKKVGKMRIDIYPVPGV</sequence>
<dbReference type="InterPro" id="IPR028994">
    <property type="entry name" value="Integrin_alpha_N"/>
</dbReference>
<feature type="chain" id="PRO_5028226808" evidence="2">
    <location>
        <begin position="23"/>
        <end position="624"/>
    </location>
</feature>
<organism evidence="3">
    <name type="scientific">Thermosulfidibacter takaii</name>
    <dbReference type="NCBI Taxonomy" id="412593"/>
    <lineage>
        <taxon>Bacteria</taxon>
        <taxon>Pseudomonadati</taxon>
        <taxon>Thermosulfidibacterota</taxon>
        <taxon>Thermosulfidibacteria</taxon>
        <taxon>Thermosulfidibacterales</taxon>
        <taxon>Thermosulfidibacteraceae</taxon>
    </lineage>
</organism>
<feature type="signal peptide" evidence="2">
    <location>
        <begin position="1"/>
        <end position="22"/>
    </location>
</feature>
<dbReference type="InterPro" id="IPR013517">
    <property type="entry name" value="FG-GAP"/>
</dbReference>
<evidence type="ECO:0000256" key="1">
    <source>
        <dbReference type="ARBA" id="ARBA00022729"/>
    </source>
</evidence>
<accession>A0A7C0U6S0</accession>
<dbReference type="Pfam" id="PF13517">
    <property type="entry name" value="FG-GAP_3"/>
    <property type="match status" value="1"/>
</dbReference>
<keyword evidence="1 2" id="KW-0732">Signal</keyword>
<protein>
    <submittedName>
        <fullName evidence="3">VCBS repeat-containing protein</fullName>
    </submittedName>
</protein>
<dbReference type="SUPFAM" id="SSF69318">
    <property type="entry name" value="Integrin alpha N-terminal domain"/>
    <property type="match status" value="1"/>
</dbReference>
<evidence type="ECO:0000256" key="2">
    <source>
        <dbReference type="SAM" id="SignalP"/>
    </source>
</evidence>
<dbReference type="Proteomes" id="UP000885690">
    <property type="component" value="Unassembled WGS sequence"/>
</dbReference>
<dbReference type="EMBL" id="DQWS01000135">
    <property type="protein sequence ID" value="HDD53123.1"/>
    <property type="molecule type" value="Genomic_DNA"/>
</dbReference>
<name>A0A7C0U6S0_9BACT</name>
<proteinExistence type="predicted"/>
<comment type="caution">
    <text evidence="3">The sequence shown here is derived from an EMBL/GenBank/DDBJ whole genome shotgun (WGS) entry which is preliminary data.</text>
</comment>